<name>A0A975GJ22_9BACT</name>
<dbReference type="RefSeq" id="WP_207688911.1">
    <property type="nucleotide sequence ID" value="NZ_CP061799.1"/>
</dbReference>
<dbReference type="InterPro" id="IPR002750">
    <property type="entry name" value="CobE/GbiG_C"/>
</dbReference>
<dbReference type="Proteomes" id="UP000663720">
    <property type="component" value="Chromosome"/>
</dbReference>
<dbReference type="PANTHER" id="PTHR37477:SF1">
    <property type="entry name" value="COBALT-PRECORRIN-5A HYDROLASE"/>
    <property type="match status" value="1"/>
</dbReference>
<dbReference type="InterPro" id="IPR036518">
    <property type="entry name" value="CobE/GbiG_C_sf"/>
</dbReference>
<dbReference type="SUPFAM" id="SSF159664">
    <property type="entry name" value="CobE/GbiG C-terminal domain-like"/>
    <property type="match status" value="1"/>
</dbReference>
<dbReference type="InterPro" id="IPR021744">
    <property type="entry name" value="CbiG_N"/>
</dbReference>
<dbReference type="Pfam" id="PF11760">
    <property type="entry name" value="CbiG_N"/>
    <property type="match status" value="1"/>
</dbReference>
<dbReference type="InterPro" id="IPR038029">
    <property type="entry name" value="GbiG_N_sf"/>
</dbReference>
<dbReference type="KEGG" id="dli:dnl_54590"/>
<dbReference type="SUPFAM" id="SSF159672">
    <property type="entry name" value="CbiG N-terminal domain-like"/>
    <property type="match status" value="1"/>
</dbReference>
<evidence type="ECO:0000259" key="2">
    <source>
        <dbReference type="Pfam" id="PF11760"/>
    </source>
</evidence>
<dbReference type="InterPro" id="IPR021745">
    <property type="entry name" value="CbiG_mid"/>
</dbReference>
<feature type="domain" description="Cobalamin synthesis G N-terminal" evidence="2">
    <location>
        <begin position="45"/>
        <end position="124"/>
    </location>
</feature>
<gene>
    <name evidence="4" type="ORF">dnl_54590</name>
</gene>
<proteinExistence type="predicted"/>
<evidence type="ECO:0000259" key="1">
    <source>
        <dbReference type="Pfam" id="PF01890"/>
    </source>
</evidence>
<dbReference type="InterPro" id="IPR052553">
    <property type="entry name" value="CbiG_hydrolase"/>
</dbReference>
<accession>A0A975GJ22</accession>
<evidence type="ECO:0000259" key="3">
    <source>
        <dbReference type="Pfam" id="PF11761"/>
    </source>
</evidence>
<dbReference type="Gene3D" id="3.30.420.180">
    <property type="entry name" value="CobE/GbiG C-terminal domain"/>
    <property type="match status" value="1"/>
</dbReference>
<dbReference type="Pfam" id="PF01890">
    <property type="entry name" value="CbiG_C"/>
    <property type="match status" value="1"/>
</dbReference>
<dbReference type="Pfam" id="PF11761">
    <property type="entry name" value="CbiG_mid"/>
    <property type="match status" value="1"/>
</dbReference>
<dbReference type="AlphaFoldDB" id="A0A975GJ22"/>
<organism evidence="4 5">
    <name type="scientific">Desulfonema limicola</name>
    <dbReference type="NCBI Taxonomy" id="45656"/>
    <lineage>
        <taxon>Bacteria</taxon>
        <taxon>Pseudomonadati</taxon>
        <taxon>Thermodesulfobacteriota</taxon>
        <taxon>Desulfobacteria</taxon>
        <taxon>Desulfobacterales</taxon>
        <taxon>Desulfococcaceae</taxon>
        <taxon>Desulfonema</taxon>
    </lineage>
</organism>
<evidence type="ECO:0000313" key="4">
    <source>
        <dbReference type="EMBL" id="QTA83066.1"/>
    </source>
</evidence>
<sequence>MQCPGKQNKTAIWTITPKAEKLAAELAAQLPLADIFTSKSLKQSLPQVFHEYQAHIFIMSTGIAVRMIAPHIRDKTTDPAVVVMDELGLHAISLVSGHLGGANALALELAHITGADPVITTATDLNKVPAIDLIAKENNLFIENPSAIKYISMALLTGQKIWIHDPHDFIKLEPALISPLTHDIPGIYVDDILSDLPPKTLILRPKSLAAGIGCNRNTGAEEIKALLLETMDKYMLSINSLKTIASVDIKNDEPGLISLAEDLGIPLIFFDRQALKDVINIENPSKMVEKHIGIQSVCEAAAILAAGSGKLIVPKQKTKNATLAVARISRALP</sequence>
<dbReference type="EMBL" id="CP061799">
    <property type="protein sequence ID" value="QTA83066.1"/>
    <property type="molecule type" value="Genomic_DNA"/>
</dbReference>
<dbReference type="PANTHER" id="PTHR37477">
    <property type="entry name" value="COBALT-PRECORRIN-5A HYDROLASE"/>
    <property type="match status" value="1"/>
</dbReference>
<reference evidence="4" key="1">
    <citation type="journal article" date="2021" name="Microb. Physiol.">
        <title>Proteogenomic Insights into the Physiology of Marine, Sulfate-Reducing, Filamentous Desulfonema limicola and Desulfonema magnum.</title>
        <authorList>
            <person name="Schnaars V."/>
            <person name="Wohlbrand L."/>
            <person name="Scheve S."/>
            <person name="Hinrichs C."/>
            <person name="Reinhardt R."/>
            <person name="Rabus R."/>
        </authorList>
    </citation>
    <scope>NUCLEOTIDE SEQUENCE</scope>
    <source>
        <strain evidence="4">5ac10</strain>
    </source>
</reference>
<keyword evidence="5" id="KW-1185">Reference proteome</keyword>
<dbReference type="GO" id="GO:0009236">
    <property type="term" value="P:cobalamin biosynthetic process"/>
    <property type="evidence" value="ECO:0007669"/>
    <property type="project" value="InterPro"/>
</dbReference>
<protein>
    <submittedName>
        <fullName evidence="4">Cobalamin biosynthesis protein</fullName>
    </submittedName>
</protein>
<dbReference type="Gene3D" id="3.40.50.11220">
    <property type="match status" value="1"/>
</dbReference>
<feature type="domain" description="CobE/GbiG C-terminal" evidence="1">
    <location>
        <begin position="208"/>
        <end position="326"/>
    </location>
</feature>
<feature type="domain" description="Cobalamin biosynthesis central region" evidence="3">
    <location>
        <begin position="129"/>
        <end position="205"/>
    </location>
</feature>
<evidence type="ECO:0000313" key="5">
    <source>
        <dbReference type="Proteomes" id="UP000663720"/>
    </source>
</evidence>